<reference evidence="1 2" key="1">
    <citation type="journal article" date="2012" name="Int. J. Syst. Evol. Microbiol.">
        <title>Vibrio caribbeanicus sp. nov., isolated from the marine sponge Scleritoderma cyanea.</title>
        <authorList>
            <person name="Hoffmann M."/>
            <person name="Monday S.R."/>
            <person name="Allard M.W."/>
            <person name="Strain E.A."/>
            <person name="Whittaker P."/>
            <person name="Naum M."/>
            <person name="McCarthy P.J."/>
            <person name="Lopez J.V."/>
            <person name="Fischer M."/>
            <person name="Brown E.W."/>
        </authorList>
    </citation>
    <scope>NUCLEOTIDE SEQUENCE [LARGE SCALE GENOMIC DNA]</scope>
    <source>
        <strain evidence="1 2">LMG 20546</strain>
    </source>
</reference>
<organism evidence="1 2">
    <name type="scientific">Vibrio brasiliensis LMG 20546</name>
    <dbReference type="NCBI Taxonomy" id="945543"/>
    <lineage>
        <taxon>Bacteria</taxon>
        <taxon>Pseudomonadati</taxon>
        <taxon>Pseudomonadota</taxon>
        <taxon>Gammaproteobacteria</taxon>
        <taxon>Vibrionales</taxon>
        <taxon>Vibrionaceae</taxon>
        <taxon>Vibrio</taxon>
        <taxon>Vibrio oreintalis group</taxon>
    </lineage>
</organism>
<protein>
    <submittedName>
        <fullName evidence="1">Uncharacterized protein</fullName>
    </submittedName>
</protein>
<accession>E8LXZ2</accession>
<dbReference type="Proteomes" id="UP000004371">
    <property type="component" value="Unassembled WGS sequence"/>
</dbReference>
<comment type="caution">
    <text evidence="1">The sequence shown here is derived from an EMBL/GenBank/DDBJ whole genome shotgun (WGS) entry which is preliminary data.</text>
</comment>
<keyword evidence="2" id="KW-1185">Reference proteome</keyword>
<gene>
    <name evidence="1" type="ORF">VIBR0546_19973</name>
</gene>
<name>E8LXZ2_9VIBR</name>
<evidence type="ECO:0000313" key="1">
    <source>
        <dbReference type="EMBL" id="EGA64365.1"/>
    </source>
</evidence>
<dbReference type="AlphaFoldDB" id="E8LXZ2"/>
<sequence>MEYSCTELNYLINNVCFGNEADAMSLIKNLRSEILALGICCDPTSQSFVSIEDISSRKHKLVGSSGLLGLFSLSKYLREIVFIDGQFEYNYYTFVASIRAIISYLDELIRQLGKGKSYRCTCHIE</sequence>
<dbReference type="STRING" id="945543.VIBR0546_19973"/>
<proteinExistence type="predicted"/>
<evidence type="ECO:0000313" key="2">
    <source>
        <dbReference type="Proteomes" id="UP000004371"/>
    </source>
</evidence>
<dbReference type="EMBL" id="AEVS01000088">
    <property type="protein sequence ID" value="EGA64365.1"/>
    <property type="molecule type" value="Genomic_DNA"/>
</dbReference>